<comment type="caution">
    <text evidence="1">The sequence shown here is derived from an EMBL/GenBank/DDBJ whole genome shotgun (WGS) entry which is preliminary data.</text>
</comment>
<dbReference type="OrthoDB" id="249255at2759"/>
<reference evidence="1 2" key="1">
    <citation type="journal article" date="2018" name="BMC Genomics">
        <title>Genomic comparison of Trypanosoma conorhini and Trypanosoma rangeli to Trypanosoma cruzi strains of high and low virulence.</title>
        <authorList>
            <person name="Bradwell K.R."/>
            <person name="Koparde V.N."/>
            <person name="Matveyev A.V."/>
            <person name="Serrano M.G."/>
            <person name="Alves J.M."/>
            <person name="Parikh H."/>
            <person name="Huang B."/>
            <person name="Lee V."/>
            <person name="Espinosa-Alvarez O."/>
            <person name="Ortiz P.A."/>
            <person name="Costa-Martins A.G."/>
            <person name="Teixeira M.M."/>
            <person name="Buck G.A."/>
        </authorList>
    </citation>
    <scope>NUCLEOTIDE SEQUENCE [LARGE SCALE GENOMIC DNA]</scope>
    <source>
        <strain evidence="1 2">025E</strain>
    </source>
</reference>
<name>A0A422PU72_9TRYP</name>
<dbReference type="EMBL" id="MKKU01000160">
    <property type="protein sequence ID" value="RNF21262.1"/>
    <property type="molecule type" value="Genomic_DNA"/>
</dbReference>
<evidence type="ECO:0000313" key="2">
    <source>
        <dbReference type="Proteomes" id="UP000284403"/>
    </source>
</evidence>
<proteinExistence type="predicted"/>
<dbReference type="GeneID" id="40317056"/>
<dbReference type="Proteomes" id="UP000284403">
    <property type="component" value="Unassembled WGS sequence"/>
</dbReference>
<dbReference type="AlphaFoldDB" id="A0A422PU72"/>
<sequence>MPGSEEEGKRVSFAYALVTAVWTASSGSRRQDADPREEGCLPSTVSLFEYDRLAHQTVDSFRLELELPFVLRYRMVAYVWQQCYRAVLPDVTELPRRPLNVVTTADEDAREARTDERISSTSLRIMDGASLHSFRTIAETALVLHPYSRRLDPVTRPILAFLRRTCTLQLSRRQNCLIALLPKLMEILILLCHCLERGALRFLNRARDDGAPHGSLGGGSHSSSLSLLSGSLRDDARAAKATSFPHRCAWWLNRLRPRATPRPHRLFTDLKKLLLRPGPLCDVKAMYLRHIAHRFFPQLPFLQRTLVPAGAASEASEGPLGEDPPRQNAVEVVCRAKEPVECSGTQLGKVRWLWQNG</sequence>
<gene>
    <name evidence="1" type="ORF">Tco025E_03445</name>
</gene>
<accession>A0A422PU72</accession>
<keyword evidence="2" id="KW-1185">Reference proteome</keyword>
<organism evidence="1 2">
    <name type="scientific">Trypanosoma conorhini</name>
    <dbReference type="NCBI Taxonomy" id="83891"/>
    <lineage>
        <taxon>Eukaryota</taxon>
        <taxon>Discoba</taxon>
        <taxon>Euglenozoa</taxon>
        <taxon>Kinetoplastea</taxon>
        <taxon>Metakinetoplastina</taxon>
        <taxon>Trypanosomatida</taxon>
        <taxon>Trypanosomatidae</taxon>
        <taxon>Trypanosoma</taxon>
    </lineage>
</organism>
<protein>
    <submittedName>
        <fullName evidence="1">Uncharacterized protein</fullName>
    </submittedName>
</protein>
<dbReference type="RefSeq" id="XP_029229481.1">
    <property type="nucleotide sequence ID" value="XM_029370363.1"/>
</dbReference>
<evidence type="ECO:0000313" key="1">
    <source>
        <dbReference type="EMBL" id="RNF21262.1"/>
    </source>
</evidence>